<dbReference type="Gene3D" id="3.30.70.100">
    <property type="match status" value="1"/>
</dbReference>
<organism evidence="2 3">
    <name type="scientific">Polynucleobacter hirudinilacicola</name>
    <dbReference type="NCBI Taxonomy" id="1743166"/>
    <lineage>
        <taxon>Bacteria</taxon>
        <taxon>Pseudomonadati</taxon>
        <taxon>Pseudomonadota</taxon>
        <taxon>Betaproteobacteria</taxon>
        <taxon>Burkholderiales</taxon>
        <taxon>Burkholderiaceae</taxon>
        <taxon>Polynucleobacter</taxon>
    </lineage>
</organism>
<sequence>MTAKVIGLMELTDQKAFELYRSKVGQTVELYKGSIQNRGTVTEVFWNELNCTRFDAFVELTFPNQEAAKAWAHSPEYQALVAIRNNAMKLTLFAVAI</sequence>
<protein>
    <recommendedName>
        <fullName evidence="1">DUF1330 domain-containing protein</fullName>
    </recommendedName>
</protein>
<reference evidence="2 3" key="1">
    <citation type="submission" date="2017-03" db="EMBL/GenBank/DDBJ databases">
        <title>New species Polynucleobacter sp. MWH-EgelM1-30-B4.</title>
        <authorList>
            <person name="Hahn M.W."/>
        </authorList>
    </citation>
    <scope>NUCLEOTIDE SEQUENCE [LARGE SCALE GENOMIC DNA]</scope>
    <source>
        <strain evidence="2 3">MWH-EgelM1-30-B4</strain>
    </source>
</reference>
<accession>A0A210RWT2</accession>
<evidence type="ECO:0000259" key="1">
    <source>
        <dbReference type="Pfam" id="PF07045"/>
    </source>
</evidence>
<dbReference type="Pfam" id="PF07045">
    <property type="entry name" value="DUF1330"/>
    <property type="match status" value="1"/>
</dbReference>
<dbReference type="SUPFAM" id="SSF54909">
    <property type="entry name" value="Dimeric alpha+beta barrel"/>
    <property type="match status" value="1"/>
</dbReference>
<evidence type="ECO:0000313" key="2">
    <source>
        <dbReference type="EMBL" id="OWF65473.1"/>
    </source>
</evidence>
<dbReference type="EMBL" id="NAIA01000003">
    <property type="protein sequence ID" value="OWF65473.1"/>
    <property type="molecule type" value="Genomic_DNA"/>
</dbReference>
<keyword evidence="3" id="KW-1185">Reference proteome</keyword>
<feature type="domain" description="DUF1330" evidence="1">
    <location>
        <begin position="5"/>
        <end position="95"/>
    </location>
</feature>
<dbReference type="InterPro" id="IPR011008">
    <property type="entry name" value="Dimeric_a/b-barrel"/>
</dbReference>
<proteinExistence type="predicted"/>
<evidence type="ECO:0000313" key="3">
    <source>
        <dbReference type="Proteomes" id="UP000196880"/>
    </source>
</evidence>
<gene>
    <name evidence="2" type="ORF">B6A14_06665</name>
</gene>
<dbReference type="InterPro" id="IPR010753">
    <property type="entry name" value="DUF1330"/>
</dbReference>
<dbReference type="AlphaFoldDB" id="A0A210RWT2"/>
<name>A0A210RWT2_9BURK</name>
<dbReference type="OrthoDB" id="9806380at2"/>
<dbReference type="RefSeq" id="WP_087909717.1">
    <property type="nucleotide sequence ID" value="NZ_NAIA01000003.1"/>
</dbReference>
<comment type="caution">
    <text evidence="2">The sequence shown here is derived from an EMBL/GenBank/DDBJ whole genome shotgun (WGS) entry which is preliminary data.</text>
</comment>
<dbReference type="Proteomes" id="UP000196880">
    <property type="component" value="Unassembled WGS sequence"/>
</dbReference>